<dbReference type="GO" id="GO:0003677">
    <property type="term" value="F:DNA binding"/>
    <property type="evidence" value="ECO:0007669"/>
    <property type="project" value="InterPro"/>
</dbReference>
<keyword evidence="3" id="KW-0255">Endonuclease</keyword>
<dbReference type="RefSeq" id="WP_149769765.1">
    <property type="nucleotide sequence ID" value="NZ_VDFQ02000003.1"/>
</dbReference>
<dbReference type="EC" id="3.1.-.-" evidence="3"/>
<dbReference type="GO" id="GO:0006402">
    <property type="term" value="P:mRNA catabolic process"/>
    <property type="evidence" value="ECO:0007669"/>
    <property type="project" value="TreeGrafter"/>
</dbReference>
<dbReference type="GO" id="GO:0016075">
    <property type="term" value="P:rRNA catabolic process"/>
    <property type="evidence" value="ECO:0007669"/>
    <property type="project" value="TreeGrafter"/>
</dbReference>
<dbReference type="Proteomes" id="UP000307768">
    <property type="component" value="Unassembled WGS sequence"/>
</dbReference>
<dbReference type="PIRSF" id="PIRSF033490">
    <property type="entry name" value="MazF"/>
    <property type="match status" value="1"/>
</dbReference>
<comment type="caution">
    <text evidence="4">The sequence shown here is derived from an EMBL/GenBank/DDBJ whole genome shotgun (WGS) entry which is preliminary data.</text>
</comment>
<gene>
    <name evidence="4" type="ORF">FE697_011710</name>
</gene>
<dbReference type="PANTHER" id="PTHR33988:SF2">
    <property type="entry name" value="ENDORIBONUCLEASE MAZF"/>
    <property type="match status" value="1"/>
</dbReference>
<name>A0A5Q6RXJ5_9ACTN</name>
<dbReference type="SUPFAM" id="SSF50118">
    <property type="entry name" value="Cell growth inhibitor/plasmid maintenance toxic component"/>
    <property type="match status" value="1"/>
</dbReference>
<dbReference type="AlphaFoldDB" id="A0A5Q6RXJ5"/>
<comment type="similarity">
    <text evidence="1 3">Belongs to the PemK/MazF family.</text>
</comment>
<dbReference type="OrthoDB" id="9808744at2"/>
<dbReference type="GO" id="GO:0004521">
    <property type="term" value="F:RNA endonuclease activity"/>
    <property type="evidence" value="ECO:0007669"/>
    <property type="project" value="TreeGrafter"/>
</dbReference>
<dbReference type="PANTHER" id="PTHR33988">
    <property type="entry name" value="ENDORIBONUCLEASE MAZF-RELATED"/>
    <property type="match status" value="1"/>
</dbReference>
<reference evidence="4 5" key="1">
    <citation type="submission" date="2019-09" db="EMBL/GenBank/DDBJ databases">
        <title>Mumia zhuanghuii sp. nov. isolated from the intestinal contents of plateau pika (Ochotona curzoniae) in the Qinghai-Tibet plateau of China.</title>
        <authorList>
            <person name="Tian Z."/>
        </authorList>
    </citation>
    <scope>NUCLEOTIDE SEQUENCE [LARGE SCALE GENOMIC DNA]</scope>
    <source>
        <strain evidence="5">350</strain>
    </source>
</reference>
<dbReference type="InterPro" id="IPR003477">
    <property type="entry name" value="PemK-like"/>
</dbReference>
<evidence type="ECO:0000256" key="3">
    <source>
        <dbReference type="PIRNR" id="PIRNR033490"/>
    </source>
</evidence>
<comment type="function">
    <text evidence="3">Toxic component of a type II toxin-antitoxin (TA) system.</text>
</comment>
<dbReference type="GO" id="GO:0016787">
    <property type="term" value="F:hydrolase activity"/>
    <property type="evidence" value="ECO:0007669"/>
    <property type="project" value="UniProtKB-KW"/>
</dbReference>
<keyword evidence="2" id="KW-1277">Toxin-antitoxin system</keyword>
<keyword evidence="3" id="KW-0378">Hydrolase</keyword>
<evidence type="ECO:0000313" key="4">
    <source>
        <dbReference type="EMBL" id="KAA1422815.1"/>
    </source>
</evidence>
<evidence type="ECO:0000256" key="1">
    <source>
        <dbReference type="ARBA" id="ARBA00007521"/>
    </source>
</evidence>
<evidence type="ECO:0000313" key="5">
    <source>
        <dbReference type="Proteomes" id="UP000307768"/>
    </source>
</evidence>
<dbReference type="InterPro" id="IPR011067">
    <property type="entry name" value="Plasmid_toxin/cell-grow_inhib"/>
</dbReference>
<dbReference type="EMBL" id="VDFQ02000003">
    <property type="protein sequence ID" value="KAA1422815.1"/>
    <property type="molecule type" value="Genomic_DNA"/>
</dbReference>
<evidence type="ECO:0000256" key="2">
    <source>
        <dbReference type="ARBA" id="ARBA00022649"/>
    </source>
</evidence>
<dbReference type="Gene3D" id="2.30.30.110">
    <property type="match status" value="1"/>
</dbReference>
<proteinExistence type="inferred from homology"/>
<dbReference type="Pfam" id="PF02452">
    <property type="entry name" value="PemK_toxin"/>
    <property type="match status" value="1"/>
</dbReference>
<sequence length="113" mass="11784">MLHRGDVHWIDFGAPHGSAPALRRPALIVQSDGFNASRIATVVVAALTSNLRLASMPGNVFVSRGMTGLPKDSVVNVSQIATIDKSDVADRAGSLTPALLADVDDGIRLLLGV</sequence>
<protein>
    <recommendedName>
        <fullName evidence="3">mRNA interferase</fullName>
        <ecNumber evidence="3">3.1.-.-</ecNumber>
    </recommendedName>
</protein>
<keyword evidence="3" id="KW-0540">Nuclease</keyword>
<accession>A0A5Q6RXJ5</accession>
<organism evidence="4 5">
    <name type="scientific">Mumia zhuanghuii</name>
    <dbReference type="NCBI Taxonomy" id="2585211"/>
    <lineage>
        <taxon>Bacteria</taxon>
        <taxon>Bacillati</taxon>
        <taxon>Actinomycetota</taxon>
        <taxon>Actinomycetes</taxon>
        <taxon>Propionibacteriales</taxon>
        <taxon>Nocardioidaceae</taxon>
        <taxon>Mumia</taxon>
    </lineage>
</organism>